<dbReference type="Gene3D" id="1.25.40.70">
    <property type="entry name" value="Phosphatidylinositol 3-kinase, accessory domain (PIK)"/>
    <property type="match status" value="1"/>
</dbReference>
<dbReference type="PROSITE" id="PS51545">
    <property type="entry name" value="PIK_HELICAL"/>
    <property type="match status" value="1"/>
</dbReference>
<organism evidence="2 3">
    <name type="scientific">Elysia marginata</name>
    <dbReference type="NCBI Taxonomy" id="1093978"/>
    <lineage>
        <taxon>Eukaryota</taxon>
        <taxon>Metazoa</taxon>
        <taxon>Spiralia</taxon>
        <taxon>Lophotrochozoa</taxon>
        <taxon>Mollusca</taxon>
        <taxon>Gastropoda</taxon>
        <taxon>Heterobranchia</taxon>
        <taxon>Euthyneura</taxon>
        <taxon>Panpulmonata</taxon>
        <taxon>Sacoglossa</taxon>
        <taxon>Placobranchoidea</taxon>
        <taxon>Plakobranchidae</taxon>
        <taxon>Elysia</taxon>
    </lineage>
</organism>
<dbReference type="AlphaFoldDB" id="A0AAV4ICD4"/>
<dbReference type="Pfam" id="PF00613">
    <property type="entry name" value="PI3Ka"/>
    <property type="match status" value="1"/>
</dbReference>
<dbReference type="SUPFAM" id="SSF48371">
    <property type="entry name" value="ARM repeat"/>
    <property type="match status" value="1"/>
</dbReference>
<proteinExistence type="predicted"/>
<evidence type="ECO:0000313" key="3">
    <source>
        <dbReference type="Proteomes" id="UP000762676"/>
    </source>
</evidence>
<keyword evidence="3" id="KW-1185">Reference proteome</keyword>
<sequence>MLIDRWPEIPVEVALELLDCSFTDLRVREFAVNSLDKGLGDDKLAQYLLQLVQVRNAPNFNQAAIWSNIGGVLSWLWTLPEKLGAPGRSSRQTRETLRDA</sequence>
<evidence type="ECO:0000313" key="2">
    <source>
        <dbReference type="EMBL" id="GFS08099.1"/>
    </source>
</evidence>
<evidence type="ECO:0000259" key="1">
    <source>
        <dbReference type="PROSITE" id="PS51545"/>
    </source>
</evidence>
<gene>
    <name evidence="2" type="ORF">ElyMa_006585300</name>
</gene>
<comment type="caution">
    <text evidence="2">The sequence shown here is derived from an EMBL/GenBank/DDBJ whole genome shotgun (WGS) entry which is preliminary data.</text>
</comment>
<dbReference type="InterPro" id="IPR042236">
    <property type="entry name" value="PI3K_accessory_sf"/>
</dbReference>
<name>A0AAV4ICD4_9GAST</name>
<dbReference type="Proteomes" id="UP000762676">
    <property type="component" value="Unassembled WGS sequence"/>
</dbReference>
<dbReference type="EMBL" id="BMAT01013239">
    <property type="protein sequence ID" value="GFS08099.1"/>
    <property type="molecule type" value="Genomic_DNA"/>
</dbReference>
<reference evidence="2 3" key="1">
    <citation type="journal article" date="2021" name="Elife">
        <title>Chloroplast acquisition without the gene transfer in kleptoplastic sea slugs, Plakobranchus ocellatus.</title>
        <authorList>
            <person name="Maeda T."/>
            <person name="Takahashi S."/>
            <person name="Yoshida T."/>
            <person name="Shimamura S."/>
            <person name="Takaki Y."/>
            <person name="Nagai Y."/>
            <person name="Toyoda A."/>
            <person name="Suzuki Y."/>
            <person name="Arimoto A."/>
            <person name="Ishii H."/>
            <person name="Satoh N."/>
            <person name="Nishiyama T."/>
            <person name="Hasebe M."/>
            <person name="Maruyama T."/>
            <person name="Minagawa J."/>
            <person name="Obokata J."/>
            <person name="Shigenobu S."/>
        </authorList>
    </citation>
    <scope>NUCLEOTIDE SEQUENCE [LARGE SCALE GENOMIC DNA]</scope>
</reference>
<dbReference type="InterPro" id="IPR001263">
    <property type="entry name" value="PI3K_accessory_dom"/>
</dbReference>
<dbReference type="InterPro" id="IPR016024">
    <property type="entry name" value="ARM-type_fold"/>
</dbReference>
<feature type="domain" description="PIK helical" evidence="1">
    <location>
        <begin position="1"/>
        <end position="100"/>
    </location>
</feature>
<protein>
    <submittedName>
        <fullName evidence="2">Phosphatidylinositol-4,5-bisphosphate 3-kinase catalytic subunit alpha isoform-like protein</fullName>
    </submittedName>
</protein>
<accession>A0AAV4ICD4</accession>